<dbReference type="Pfam" id="PF00440">
    <property type="entry name" value="TetR_N"/>
    <property type="match status" value="1"/>
</dbReference>
<reference evidence="5 6" key="1">
    <citation type="submission" date="2017-04" db="EMBL/GenBank/DDBJ databases">
        <authorList>
            <person name="Afonso C.L."/>
            <person name="Miller P.J."/>
            <person name="Scott M.A."/>
            <person name="Spackman E."/>
            <person name="Goraichik I."/>
            <person name="Dimitrov K.M."/>
            <person name="Suarez D.L."/>
            <person name="Swayne D.E."/>
        </authorList>
    </citation>
    <scope>NUCLEOTIDE SEQUENCE [LARGE SCALE GENOMIC DNA]</scope>
    <source>
        <strain evidence="5 6">DSM 43828</strain>
    </source>
</reference>
<dbReference type="AlphaFoldDB" id="A0A1W2AR32"/>
<dbReference type="InterPro" id="IPR036271">
    <property type="entry name" value="Tet_transcr_reg_TetR-rel_C_sf"/>
</dbReference>
<dbReference type="OrthoDB" id="2356263at2"/>
<name>A0A1W2AR32_KIBAR</name>
<dbReference type="PANTHER" id="PTHR30055">
    <property type="entry name" value="HTH-TYPE TRANSCRIPTIONAL REGULATOR RUTR"/>
    <property type="match status" value="1"/>
</dbReference>
<keyword evidence="1 2" id="KW-0238">DNA-binding</keyword>
<protein>
    <submittedName>
        <fullName evidence="5">Transcriptional regulator, TetR family</fullName>
    </submittedName>
</protein>
<dbReference type="PROSITE" id="PS50977">
    <property type="entry name" value="HTH_TETR_2"/>
    <property type="match status" value="1"/>
</dbReference>
<feature type="compositionally biased region" description="Basic and acidic residues" evidence="3">
    <location>
        <begin position="262"/>
        <end position="280"/>
    </location>
</feature>
<feature type="region of interest" description="Disordered" evidence="3">
    <location>
        <begin position="259"/>
        <end position="280"/>
    </location>
</feature>
<sequence length="280" mass="30145">MGHREQLLAGAKKCLLEKGYARTTARDIVAVSKTNLGSIGYHFGTKDALMNAALVQATDEWADDIAQLLAGTEDTGTPLELFEASWPRILELFEQHRALWVTQFEVLTQLHHAPEMRPYFSATQESARRALATLLRLLDPAADEKTVRSVGSFALAMLFGVIAQWLVDPQKAPRGDDLAAAIRAIAGASQLDLAEQSGIPQLGDPDVKIGAHVVDVEPPEPGQQHGGRVKLPILLAQSDPHGSADGSTPESVTITGQLHPAVGEDHGPHPGFRPDSHEIH</sequence>
<evidence type="ECO:0000256" key="2">
    <source>
        <dbReference type="PROSITE-ProRule" id="PRU00335"/>
    </source>
</evidence>
<dbReference type="GO" id="GO:0000976">
    <property type="term" value="F:transcription cis-regulatory region binding"/>
    <property type="evidence" value="ECO:0007669"/>
    <property type="project" value="TreeGrafter"/>
</dbReference>
<accession>A0A1W2AR32</accession>
<dbReference type="EMBL" id="FWXV01000001">
    <property type="protein sequence ID" value="SMC63054.1"/>
    <property type="molecule type" value="Genomic_DNA"/>
</dbReference>
<dbReference type="InterPro" id="IPR009057">
    <property type="entry name" value="Homeodomain-like_sf"/>
</dbReference>
<evidence type="ECO:0000256" key="3">
    <source>
        <dbReference type="SAM" id="MobiDB-lite"/>
    </source>
</evidence>
<dbReference type="SUPFAM" id="SSF46689">
    <property type="entry name" value="Homeodomain-like"/>
    <property type="match status" value="1"/>
</dbReference>
<dbReference type="SUPFAM" id="SSF48498">
    <property type="entry name" value="Tetracyclin repressor-like, C-terminal domain"/>
    <property type="match status" value="1"/>
</dbReference>
<dbReference type="InterPro" id="IPR001647">
    <property type="entry name" value="HTH_TetR"/>
</dbReference>
<feature type="domain" description="HTH tetR-type" evidence="4">
    <location>
        <begin position="1"/>
        <end position="61"/>
    </location>
</feature>
<keyword evidence="6" id="KW-1185">Reference proteome</keyword>
<dbReference type="Proteomes" id="UP000192674">
    <property type="component" value="Unassembled WGS sequence"/>
</dbReference>
<organism evidence="5 6">
    <name type="scientific">Kibdelosporangium aridum</name>
    <dbReference type="NCBI Taxonomy" id="2030"/>
    <lineage>
        <taxon>Bacteria</taxon>
        <taxon>Bacillati</taxon>
        <taxon>Actinomycetota</taxon>
        <taxon>Actinomycetes</taxon>
        <taxon>Pseudonocardiales</taxon>
        <taxon>Pseudonocardiaceae</taxon>
        <taxon>Kibdelosporangium</taxon>
    </lineage>
</organism>
<evidence type="ECO:0000313" key="5">
    <source>
        <dbReference type="EMBL" id="SMC63054.1"/>
    </source>
</evidence>
<dbReference type="InterPro" id="IPR050109">
    <property type="entry name" value="HTH-type_TetR-like_transc_reg"/>
</dbReference>
<feature type="DNA-binding region" description="H-T-H motif" evidence="2">
    <location>
        <begin position="24"/>
        <end position="43"/>
    </location>
</feature>
<gene>
    <name evidence="5" type="ORF">SAMN05661093_01039</name>
</gene>
<dbReference type="PANTHER" id="PTHR30055:SF219">
    <property type="entry name" value="TRANSCRIPTIONAL REGULATORY PROTEIN"/>
    <property type="match status" value="1"/>
</dbReference>
<proteinExistence type="predicted"/>
<dbReference type="RefSeq" id="WP_084424865.1">
    <property type="nucleotide sequence ID" value="NZ_FWXV01000001.1"/>
</dbReference>
<evidence type="ECO:0000313" key="6">
    <source>
        <dbReference type="Proteomes" id="UP000192674"/>
    </source>
</evidence>
<evidence type="ECO:0000256" key="1">
    <source>
        <dbReference type="ARBA" id="ARBA00023125"/>
    </source>
</evidence>
<dbReference type="GO" id="GO:0003700">
    <property type="term" value="F:DNA-binding transcription factor activity"/>
    <property type="evidence" value="ECO:0007669"/>
    <property type="project" value="TreeGrafter"/>
</dbReference>
<dbReference type="Gene3D" id="1.10.357.10">
    <property type="entry name" value="Tetracycline Repressor, domain 2"/>
    <property type="match status" value="1"/>
</dbReference>
<evidence type="ECO:0000259" key="4">
    <source>
        <dbReference type="PROSITE" id="PS50977"/>
    </source>
</evidence>